<keyword evidence="6" id="KW-1185">Reference proteome</keyword>
<proteinExistence type="predicted"/>
<dbReference type="PRINTS" id="PR00035">
    <property type="entry name" value="HTHGNTR"/>
</dbReference>
<dbReference type="PANTHER" id="PTHR43537">
    <property type="entry name" value="TRANSCRIPTIONAL REGULATOR, GNTR FAMILY"/>
    <property type="match status" value="1"/>
</dbReference>
<dbReference type="InterPro" id="IPR036388">
    <property type="entry name" value="WH-like_DNA-bd_sf"/>
</dbReference>
<accession>A0A2T4YZ32</accession>
<evidence type="ECO:0000256" key="3">
    <source>
        <dbReference type="ARBA" id="ARBA00023163"/>
    </source>
</evidence>
<dbReference type="Pfam" id="PF00392">
    <property type="entry name" value="GntR"/>
    <property type="match status" value="1"/>
</dbReference>
<dbReference type="Pfam" id="PF07729">
    <property type="entry name" value="FCD"/>
    <property type="match status" value="1"/>
</dbReference>
<dbReference type="InterPro" id="IPR011711">
    <property type="entry name" value="GntR_C"/>
</dbReference>
<feature type="domain" description="HTH gntR-type" evidence="4">
    <location>
        <begin position="17"/>
        <end position="84"/>
    </location>
</feature>
<reference evidence="5 6" key="1">
    <citation type="submission" date="2018-04" db="EMBL/GenBank/DDBJ databases">
        <title>Genomic Encyclopedia of Archaeal and Bacterial Type Strains, Phase II (KMG-II): from individual species to whole genera.</title>
        <authorList>
            <person name="Goeker M."/>
        </authorList>
    </citation>
    <scope>NUCLEOTIDE SEQUENCE [LARGE SCALE GENOMIC DNA]</scope>
    <source>
        <strain evidence="5 6">DSM 25521</strain>
    </source>
</reference>
<dbReference type="PROSITE" id="PS50949">
    <property type="entry name" value="HTH_GNTR"/>
    <property type="match status" value="1"/>
</dbReference>
<evidence type="ECO:0000313" key="6">
    <source>
        <dbReference type="Proteomes" id="UP000241808"/>
    </source>
</evidence>
<dbReference type="InterPro" id="IPR000524">
    <property type="entry name" value="Tscrpt_reg_HTH_GntR"/>
</dbReference>
<dbReference type="RefSeq" id="WP_108178608.1">
    <property type="nucleotide sequence ID" value="NZ_PZZL01000008.1"/>
</dbReference>
<dbReference type="Gene3D" id="1.20.120.530">
    <property type="entry name" value="GntR ligand-binding domain-like"/>
    <property type="match status" value="1"/>
</dbReference>
<evidence type="ECO:0000313" key="5">
    <source>
        <dbReference type="EMBL" id="PTM52210.1"/>
    </source>
</evidence>
<dbReference type="AlphaFoldDB" id="A0A2T4YZ32"/>
<dbReference type="InterPro" id="IPR008920">
    <property type="entry name" value="TF_FadR/GntR_C"/>
</dbReference>
<dbReference type="Gene3D" id="1.10.10.10">
    <property type="entry name" value="Winged helix-like DNA-binding domain superfamily/Winged helix DNA-binding domain"/>
    <property type="match status" value="1"/>
</dbReference>
<protein>
    <submittedName>
        <fullName evidence="5">GntR family transcriptional regulator</fullName>
    </submittedName>
</protein>
<evidence type="ECO:0000256" key="1">
    <source>
        <dbReference type="ARBA" id="ARBA00023015"/>
    </source>
</evidence>
<dbReference type="PANTHER" id="PTHR43537:SF5">
    <property type="entry name" value="UXU OPERON TRANSCRIPTIONAL REGULATOR"/>
    <property type="match status" value="1"/>
</dbReference>
<comment type="caution">
    <text evidence="5">The sequence shown here is derived from an EMBL/GenBank/DDBJ whole genome shotgun (WGS) entry which is preliminary data.</text>
</comment>
<dbReference type="OrthoDB" id="9788098at2"/>
<dbReference type="GO" id="GO:0003700">
    <property type="term" value="F:DNA-binding transcription factor activity"/>
    <property type="evidence" value="ECO:0007669"/>
    <property type="project" value="InterPro"/>
</dbReference>
<evidence type="ECO:0000256" key="2">
    <source>
        <dbReference type="ARBA" id="ARBA00023125"/>
    </source>
</evidence>
<dbReference type="SMART" id="SM00345">
    <property type="entry name" value="HTH_GNTR"/>
    <property type="match status" value="1"/>
</dbReference>
<dbReference type="SUPFAM" id="SSF48008">
    <property type="entry name" value="GntR ligand-binding domain-like"/>
    <property type="match status" value="1"/>
</dbReference>
<dbReference type="InterPro" id="IPR036390">
    <property type="entry name" value="WH_DNA-bd_sf"/>
</dbReference>
<gene>
    <name evidence="5" type="ORF">C8P69_1089</name>
</gene>
<dbReference type="SMART" id="SM00895">
    <property type="entry name" value="FCD"/>
    <property type="match status" value="1"/>
</dbReference>
<dbReference type="SUPFAM" id="SSF46785">
    <property type="entry name" value="Winged helix' DNA-binding domain"/>
    <property type="match status" value="1"/>
</dbReference>
<organism evidence="5 6">
    <name type="scientific">Phreatobacter oligotrophus</name>
    <dbReference type="NCBI Taxonomy" id="1122261"/>
    <lineage>
        <taxon>Bacteria</taxon>
        <taxon>Pseudomonadati</taxon>
        <taxon>Pseudomonadota</taxon>
        <taxon>Alphaproteobacteria</taxon>
        <taxon>Hyphomicrobiales</taxon>
        <taxon>Phreatobacteraceae</taxon>
        <taxon>Phreatobacter</taxon>
    </lineage>
</organism>
<evidence type="ECO:0000259" key="4">
    <source>
        <dbReference type="PROSITE" id="PS50949"/>
    </source>
</evidence>
<dbReference type="CDD" id="cd07377">
    <property type="entry name" value="WHTH_GntR"/>
    <property type="match status" value="1"/>
</dbReference>
<name>A0A2T4YZ32_9HYPH</name>
<keyword evidence="3" id="KW-0804">Transcription</keyword>
<dbReference type="EMBL" id="PZZL01000008">
    <property type="protein sequence ID" value="PTM52210.1"/>
    <property type="molecule type" value="Genomic_DNA"/>
</dbReference>
<keyword evidence="2" id="KW-0238">DNA-binding</keyword>
<dbReference type="GO" id="GO:0003677">
    <property type="term" value="F:DNA binding"/>
    <property type="evidence" value="ECO:0007669"/>
    <property type="project" value="UniProtKB-KW"/>
</dbReference>
<keyword evidence="1" id="KW-0805">Transcription regulation</keyword>
<dbReference type="Proteomes" id="UP000241808">
    <property type="component" value="Unassembled WGS sequence"/>
</dbReference>
<sequence length="243" mass="25988">MLTLIGGGRDRTGGRGQTAAAAIHALLREEILSLRRKPGEPIAEKDIAAAHGVSRTPVREALLRLADEGLVDIIAKSGTHVSRIPLADLPEAITIRRVLEQLAVRGAVASATGSQIIELRAILVRTAEAAEAGDTEAFHRADEAFHEAVATAGRHPGVWALVRHVKLQVDRFRRLTLPLEGRMARVVAEHEAVLAAIEARDAEAAAAAMGAHVDGLSLGLDDLKRFNPGYFLEDSARSDLKRA</sequence>